<evidence type="ECO:0000259" key="2">
    <source>
        <dbReference type="Pfam" id="PF24508"/>
    </source>
</evidence>
<accession>A0A8T2MRC5</accession>
<dbReference type="InterPro" id="IPR057639">
    <property type="entry name" value="TXNDC16_N"/>
</dbReference>
<comment type="caution">
    <text evidence="3">The sequence shown here is derived from an EMBL/GenBank/DDBJ whole genome shotgun (WGS) entry which is preliminary data.</text>
</comment>
<gene>
    <name evidence="3" type="ORF">JZ751_013563</name>
</gene>
<keyword evidence="1" id="KW-0732">Signal</keyword>
<reference evidence="3" key="1">
    <citation type="thesis" date="2021" institute="BYU ScholarsArchive" country="Provo, UT, USA">
        <title>Applications of and Algorithms for Genome Assembly and Genomic Analyses with an Emphasis on Marine Teleosts.</title>
        <authorList>
            <person name="Pickett B.D."/>
        </authorList>
    </citation>
    <scope>NUCLEOTIDE SEQUENCE</scope>
    <source>
        <strain evidence="3">HI-2016</strain>
    </source>
</reference>
<evidence type="ECO:0000313" key="4">
    <source>
        <dbReference type="Proteomes" id="UP000824540"/>
    </source>
</evidence>
<name>A0A8T2MRC5_9TELE</name>
<feature type="signal peptide" evidence="1">
    <location>
        <begin position="1"/>
        <end position="20"/>
    </location>
</feature>
<dbReference type="AlphaFoldDB" id="A0A8T2MRC5"/>
<evidence type="ECO:0000313" key="3">
    <source>
        <dbReference type="EMBL" id="KAG9328481.1"/>
    </source>
</evidence>
<dbReference type="EMBL" id="JAFBMS010002193">
    <property type="protein sequence ID" value="KAG9328481.1"/>
    <property type="molecule type" value="Genomic_DNA"/>
</dbReference>
<keyword evidence="4" id="KW-1185">Reference proteome</keyword>
<feature type="domain" description="TXNDC16 N-terminal" evidence="2">
    <location>
        <begin position="25"/>
        <end position="84"/>
    </location>
</feature>
<proteinExistence type="predicted"/>
<organism evidence="3 4">
    <name type="scientific">Albula glossodonta</name>
    <name type="common">roundjaw bonefish</name>
    <dbReference type="NCBI Taxonomy" id="121402"/>
    <lineage>
        <taxon>Eukaryota</taxon>
        <taxon>Metazoa</taxon>
        <taxon>Chordata</taxon>
        <taxon>Craniata</taxon>
        <taxon>Vertebrata</taxon>
        <taxon>Euteleostomi</taxon>
        <taxon>Actinopterygii</taxon>
        <taxon>Neopterygii</taxon>
        <taxon>Teleostei</taxon>
        <taxon>Albuliformes</taxon>
        <taxon>Albulidae</taxon>
        <taxon>Albula</taxon>
    </lineage>
</organism>
<feature type="chain" id="PRO_5035802013" description="TXNDC16 N-terminal domain-containing protein" evidence="1">
    <location>
        <begin position="21"/>
        <end position="104"/>
    </location>
</feature>
<evidence type="ECO:0000256" key="1">
    <source>
        <dbReference type="SAM" id="SignalP"/>
    </source>
</evidence>
<dbReference type="OrthoDB" id="427280at2759"/>
<sequence>MAWAYFILFIQCILVNQSAAVETSKLMEHSTASFFESLHSGKTSFVYFGNEVNPTIALFLEHLEKSADALEDYGISVAKLQCGNNVHLLSGLPLSFHGRLCLDT</sequence>
<protein>
    <recommendedName>
        <fullName evidence="2">TXNDC16 N-terminal domain-containing protein</fullName>
    </recommendedName>
</protein>
<dbReference type="Pfam" id="PF24508">
    <property type="entry name" value="TXNDC16_N"/>
    <property type="match status" value="1"/>
</dbReference>
<dbReference type="Proteomes" id="UP000824540">
    <property type="component" value="Unassembled WGS sequence"/>
</dbReference>